<dbReference type="EMBL" id="JAQQWL010000010">
    <property type="protein sequence ID" value="KAK8054580.1"/>
    <property type="molecule type" value="Genomic_DNA"/>
</dbReference>
<feature type="region of interest" description="Disordered" evidence="1">
    <location>
        <begin position="1"/>
        <end position="30"/>
    </location>
</feature>
<dbReference type="GeneID" id="92094119"/>
<protein>
    <submittedName>
        <fullName evidence="2">Uncharacterized protein</fullName>
    </submittedName>
</protein>
<evidence type="ECO:0000256" key="1">
    <source>
        <dbReference type="SAM" id="MobiDB-lite"/>
    </source>
</evidence>
<dbReference type="Proteomes" id="UP001480595">
    <property type="component" value="Unassembled WGS sequence"/>
</dbReference>
<accession>A0ABR1U6T0</accession>
<sequence length="67" mass="7346">MTRLPAAGRAVALSSARTERSTMASDGKSKEIEMHLDVVVAVQRRERAASPHSNPSTMRLLKGRSVW</sequence>
<feature type="region of interest" description="Disordered" evidence="1">
    <location>
        <begin position="45"/>
        <end position="67"/>
    </location>
</feature>
<reference evidence="2 3" key="1">
    <citation type="submission" date="2023-01" db="EMBL/GenBank/DDBJ databases">
        <title>Analysis of 21 Apiospora genomes using comparative genomics revels a genus with tremendous synthesis potential of carbohydrate active enzymes and secondary metabolites.</title>
        <authorList>
            <person name="Sorensen T."/>
        </authorList>
    </citation>
    <scope>NUCLEOTIDE SEQUENCE [LARGE SCALE GENOMIC DNA]</scope>
    <source>
        <strain evidence="2 3">CBS 135458</strain>
    </source>
</reference>
<organism evidence="2 3">
    <name type="scientific">Apiospora phragmitis</name>
    <dbReference type="NCBI Taxonomy" id="2905665"/>
    <lineage>
        <taxon>Eukaryota</taxon>
        <taxon>Fungi</taxon>
        <taxon>Dikarya</taxon>
        <taxon>Ascomycota</taxon>
        <taxon>Pezizomycotina</taxon>
        <taxon>Sordariomycetes</taxon>
        <taxon>Xylariomycetidae</taxon>
        <taxon>Amphisphaeriales</taxon>
        <taxon>Apiosporaceae</taxon>
        <taxon>Apiospora</taxon>
    </lineage>
</organism>
<comment type="caution">
    <text evidence="2">The sequence shown here is derived from an EMBL/GenBank/DDBJ whole genome shotgun (WGS) entry which is preliminary data.</text>
</comment>
<keyword evidence="3" id="KW-1185">Reference proteome</keyword>
<gene>
    <name evidence="2" type="ORF">PG994_009647</name>
</gene>
<evidence type="ECO:0000313" key="3">
    <source>
        <dbReference type="Proteomes" id="UP001480595"/>
    </source>
</evidence>
<evidence type="ECO:0000313" key="2">
    <source>
        <dbReference type="EMBL" id="KAK8054580.1"/>
    </source>
</evidence>
<proteinExistence type="predicted"/>
<name>A0ABR1U6T0_9PEZI</name>
<dbReference type="RefSeq" id="XP_066713226.1">
    <property type="nucleotide sequence ID" value="XM_066861056.1"/>
</dbReference>